<name>A0ABX9EBL4_9PSEU</name>
<organism evidence="1 2">
    <name type="scientific">Lentzea atacamensis</name>
    <dbReference type="NCBI Taxonomy" id="531938"/>
    <lineage>
        <taxon>Bacteria</taxon>
        <taxon>Bacillati</taxon>
        <taxon>Actinomycetota</taxon>
        <taxon>Actinomycetes</taxon>
        <taxon>Pseudonocardiales</taxon>
        <taxon>Pseudonocardiaceae</taxon>
        <taxon>Lentzea</taxon>
    </lineage>
</organism>
<dbReference type="RefSeq" id="WP_112226387.1">
    <property type="nucleotide sequence ID" value="NZ_QLTT01000002.1"/>
</dbReference>
<evidence type="ECO:0000313" key="2">
    <source>
        <dbReference type="Proteomes" id="UP000248714"/>
    </source>
</evidence>
<proteinExistence type="predicted"/>
<reference evidence="1 2" key="1">
    <citation type="submission" date="2018-06" db="EMBL/GenBank/DDBJ databases">
        <title>Genomic Encyclopedia of Type Strains, Phase IV (KMG-IV): sequencing the most valuable type-strain genomes for metagenomic binning, comparative biology and taxonomic classification.</title>
        <authorList>
            <person name="Goeker M."/>
        </authorList>
    </citation>
    <scope>NUCLEOTIDE SEQUENCE [LARGE SCALE GENOMIC DNA]</scope>
    <source>
        <strain evidence="1 2">DSM 45479</strain>
    </source>
</reference>
<keyword evidence="2" id="KW-1185">Reference proteome</keyword>
<dbReference type="EMBL" id="QLTT01000002">
    <property type="protein sequence ID" value="RAS68012.1"/>
    <property type="molecule type" value="Genomic_DNA"/>
</dbReference>
<dbReference type="Proteomes" id="UP000248714">
    <property type="component" value="Unassembled WGS sequence"/>
</dbReference>
<accession>A0ABX9EBL4</accession>
<protein>
    <submittedName>
        <fullName evidence="1">Uncharacterized protein</fullName>
    </submittedName>
</protein>
<comment type="caution">
    <text evidence="1">The sequence shown here is derived from an EMBL/GenBank/DDBJ whole genome shotgun (WGS) entry which is preliminary data.</text>
</comment>
<evidence type="ECO:0000313" key="1">
    <source>
        <dbReference type="EMBL" id="RAS68012.1"/>
    </source>
</evidence>
<sequence length="147" mass="16674">MVEFETFLRCAGGEFRKVEDCNTPPLDPDYIEGAIRLLVDGIEIIGFGEWDYVDQLWCYISEMMRQLRGSSHYAETYFPDQPVKLAFEVKGKRVLVTAKIGEEVRKASASSVDFFDSLKVAGLIFFGRISELVPANSYAEEQQELSI</sequence>
<gene>
    <name evidence="1" type="ORF">C8D87_10272</name>
</gene>